<dbReference type="AlphaFoldDB" id="A0ABD0RQI4"/>
<dbReference type="Proteomes" id="UP001529510">
    <property type="component" value="Unassembled WGS sequence"/>
</dbReference>
<accession>A0ABD0RQI4</accession>
<proteinExistence type="predicted"/>
<keyword evidence="2" id="KW-1185">Reference proteome</keyword>
<evidence type="ECO:0000313" key="2">
    <source>
        <dbReference type="Proteomes" id="UP001529510"/>
    </source>
</evidence>
<protein>
    <submittedName>
        <fullName evidence="1">Uncharacterized protein</fullName>
    </submittedName>
</protein>
<sequence>MAVLQTNQADLLKELDEGEEIKAEDITEFHRATDLSLRATPHHTVPVSPQCPVNRTAYPATHGASGRSGLQRAHLSASAWQRSSAGRLVTSEEVFRTARSVVPCR</sequence>
<name>A0ABD0RQI4_CIRMR</name>
<evidence type="ECO:0000313" key="1">
    <source>
        <dbReference type="EMBL" id="KAL0200794.1"/>
    </source>
</evidence>
<organism evidence="1 2">
    <name type="scientific">Cirrhinus mrigala</name>
    <name type="common">Mrigala</name>
    <dbReference type="NCBI Taxonomy" id="683832"/>
    <lineage>
        <taxon>Eukaryota</taxon>
        <taxon>Metazoa</taxon>
        <taxon>Chordata</taxon>
        <taxon>Craniata</taxon>
        <taxon>Vertebrata</taxon>
        <taxon>Euteleostomi</taxon>
        <taxon>Actinopterygii</taxon>
        <taxon>Neopterygii</taxon>
        <taxon>Teleostei</taxon>
        <taxon>Ostariophysi</taxon>
        <taxon>Cypriniformes</taxon>
        <taxon>Cyprinidae</taxon>
        <taxon>Labeoninae</taxon>
        <taxon>Labeonini</taxon>
        <taxon>Cirrhinus</taxon>
    </lineage>
</organism>
<comment type="caution">
    <text evidence="1">The sequence shown here is derived from an EMBL/GenBank/DDBJ whole genome shotgun (WGS) entry which is preliminary data.</text>
</comment>
<reference evidence="1 2" key="1">
    <citation type="submission" date="2024-05" db="EMBL/GenBank/DDBJ databases">
        <title>Genome sequencing and assembly of Indian major carp, Cirrhinus mrigala (Hamilton, 1822).</title>
        <authorList>
            <person name="Mohindra V."/>
            <person name="Chowdhury L.M."/>
            <person name="Lal K."/>
            <person name="Jena J.K."/>
        </authorList>
    </citation>
    <scope>NUCLEOTIDE SEQUENCE [LARGE SCALE GENOMIC DNA]</scope>
    <source>
        <strain evidence="1">CM1030</strain>
        <tissue evidence="1">Blood</tissue>
    </source>
</reference>
<feature type="non-terminal residue" evidence="1">
    <location>
        <position position="105"/>
    </location>
</feature>
<dbReference type="EMBL" id="JAMKFB020000002">
    <property type="protein sequence ID" value="KAL0200794.1"/>
    <property type="molecule type" value="Genomic_DNA"/>
</dbReference>
<gene>
    <name evidence="1" type="ORF">M9458_003981</name>
</gene>